<dbReference type="Proteomes" id="UP001597197">
    <property type="component" value="Unassembled WGS sequence"/>
</dbReference>
<gene>
    <name evidence="1" type="primary">cas8a1</name>
    <name evidence="1" type="ORF">ACFSDX_17860</name>
</gene>
<proteinExistence type="predicted"/>
<dbReference type="InterPro" id="IPR010180">
    <property type="entry name" value="CRISPR-assoc_prot_CXXC-CXXC"/>
</dbReference>
<accession>A0ABW4QYV2</accession>
<evidence type="ECO:0000313" key="2">
    <source>
        <dbReference type="Proteomes" id="UP001597197"/>
    </source>
</evidence>
<dbReference type="EMBL" id="JBHUFD010000006">
    <property type="protein sequence ID" value="MFD1874316.1"/>
    <property type="molecule type" value="Genomic_DNA"/>
</dbReference>
<keyword evidence="2" id="KW-1185">Reference proteome</keyword>
<organism evidence="1 2">
    <name type="scientific">Hymenobacter bucti</name>
    <dbReference type="NCBI Taxonomy" id="1844114"/>
    <lineage>
        <taxon>Bacteria</taxon>
        <taxon>Pseudomonadati</taxon>
        <taxon>Bacteroidota</taxon>
        <taxon>Cytophagia</taxon>
        <taxon>Cytophagales</taxon>
        <taxon>Hymenobacteraceae</taxon>
        <taxon>Hymenobacter</taxon>
    </lineage>
</organism>
<dbReference type="NCBIfam" id="TIGR01908">
    <property type="entry name" value="cas_CXXC_CXXC"/>
    <property type="match status" value="1"/>
</dbReference>
<evidence type="ECO:0000313" key="1">
    <source>
        <dbReference type="EMBL" id="MFD1874316.1"/>
    </source>
</evidence>
<dbReference type="RefSeq" id="WP_382316006.1">
    <property type="nucleotide sequence ID" value="NZ_JBHUFD010000006.1"/>
</dbReference>
<comment type="caution">
    <text evidence="1">The sequence shown here is derived from an EMBL/GenBank/DDBJ whole genome shotgun (WGS) entry which is preliminary data.</text>
</comment>
<name>A0ABW4QYV2_9BACT</name>
<sequence length="469" mass="52971">MNQAGLSGDPFTDVGAAVLQTLLAQHPNWQEQDALKFATDVYVQSWQSKLHAFFLNSGITNPANKGKEVERTLEYYGALLADDPKQAKGWCRVSGQYEPLFPAGRENQVLAGSGTFLNFNHGLEQGLQLGRSALLNIYFAPLGCLEVGGNPALIHSSRPEVTVFLAASNLKENLRPAATELKPGLAKSSRGNAANALFGYVDDILKEVKRESSKLTDGSAPALTLYNFTNFGAKPDVVLHHLSATVFDFYQQVMSEYKEPWTWFVRAHYRSSKFKGARAQPDTTALFVPGKAHEALTIVEPTTYRAWYNPVYNYLLAGRSLLEMIKKWCRYQRFPFDLTTYYCEKILHMDQRTFELISRVARYVATQTDDSAIKRTLTRLSTARTGSEVRLLLVGLQRRNYETDATEPLLRLDDYVRYLFPDGSSWREIRDLLLISLYEQLHENNRHVELEEGLEEVAAGDEDTDTDQE</sequence>
<protein>
    <submittedName>
        <fullName evidence="1">Type I-B CRISPR-associated protein Cas8b1/Cst1</fullName>
    </submittedName>
</protein>
<reference evidence="2" key="1">
    <citation type="journal article" date="2019" name="Int. J. Syst. Evol. Microbiol.">
        <title>The Global Catalogue of Microorganisms (GCM) 10K type strain sequencing project: providing services to taxonomists for standard genome sequencing and annotation.</title>
        <authorList>
            <consortium name="The Broad Institute Genomics Platform"/>
            <consortium name="The Broad Institute Genome Sequencing Center for Infectious Disease"/>
            <person name="Wu L."/>
            <person name="Ma J."/>
        </authorList>
    </citation>
    <scope>NUCLEOTIDE SEQUENCE [LARGE SCALE GENOMIC DNA]</scope>
    <source>
        <strain evidence="2">CGMCC 1.15795</strain>
    </source>
</reference>